<evidence type="ECO:0000313" key="2">
    <source>
        <dbReference type="EMBL" id="TXN35196.1"/>
    </source>
</evidence>
<reference evidence="2 3" key="1">
    <citation type="submission" date="2019-08" db="EMBL/GenBank/DDBJ databases">
        <title>Professor.</title>
        <authorList>
            <person name="Park J.S."/>
        </authorList>
    </citation>
    <scope>NUCLEOTIDE SEQUENCE [LARGE SCALE GENOMIC DNA]</scope>
    <source>
        <strain evidence="2 3">176CP5-101</strain>
    </source>
</reference>
<dbReference type="EMBL" id="VRUR01000002">
    <property type="protein sequence ID" value="TXN35196.1"/>
    <property type="molecule type" value="Genomic_DNA"/>
</dbReference>
<protein>
    <submittedName>
        <fullName evidence="2">RagB/SusD family nutrient uptake outer membrane protein</fullName>
    </submittedName>
</protein>
<feature type="compositionally biased region" description="Polar residues" evidence="1">
    <location>
        <begin position="442"/>
        <end position="453"/>
    </location>
</feature>
<dbReference type="AlphaFoldDB" id="A0A5C8V1G6"/>
<proteinExistence type="predicted"/>
<comment type="caution">
    <text evidence="2">The sequence shown here is derived from an EMBL/GenBank/DDBJ whole genome shotgun (WGS) entry which is preliminary data.</text>
</comment>
<evidence type="ECO:0000256" key="1">
    <source>
        <dbReference type="SAM" id="MobiDB-lite"/>
    </source>
</evidence>
<organism evidence="2 3">
    <name type="scientific">Flagellimonas hymeniacidonis</name>
    <dbReference type="NCBI Taxonomy" id="2603628"/>
    <lineage>
        <taxon>Bacteria</taxon>
        <taxon>Pseudomonadati</taxon>
        <taxon>Bacteroidota</taxon>
        <taxon>Flavobacteriia</taxon>
        <taxon>Flavobacteriales</taxon>
        <taxon>Flavobacteriaceae</taxon>
        <taxon>Flagellimonas</taxon>
    </lineage>
</organism>
<feature type="region of interest" description="Disordered" evidence="1">
    <location>
        <begin position="411"/>
        <end position="453"/>
    </location>
</feature>
<name>A0A5C8V1G6_9FLAO</name>
<dbReference type="Gene3D" id="1.25.40.390">
    <property type="match status" value="2"/>
</dbReference>
<dbReference type="InterPro" id="IPR011990">
    <property type="entry name" value="TPR-like_helical_dom_sf"/>
</dbReference>
<dbReference type="PROSITE" id="PS51257">
    <property type="entry name" value="PROKAR_LIPOPROTEIN"/>
    <property type="match status" value="1"/>
</dbReference>
<keyword evidence="3" id="KW-1185">Reference proteome</keyword>
<sequence>MLVSNQKKATMKNSIKYSIICISLYLGVVSCETDFDNPNAATEEQTFSSREGILATAVGLQQLFSTTGVRWIVETPAITTREGGITTTFQNMIELEDGGATLPNFNSNVQGLWSTMLRVIKIAEDIEANTATIELESGTQSGLIAHAKLFKAMAIGSLAQNYEQVIVETSNNNDATFVSRNEGFLTAITLLNEASSQLSSNAASDEFTDAITLGNIDLENTILAMTARYNLFAGNYDAAIAAANSVDLNSTSVFAYDSQNLNPIWARVFQNDAPNFKPRDNFGLPAEFVFDAADGRLAFYLVALDETNQNGLPIEDLAGFFNVNTGSLPVYIPDEMNLIIAEANLRQGTPNLAAATAALDEVLTDTDDPFEVNANVAAYAGDNTVDALLIEVLRNRRSELFLTGMSLEDSRRFDRPQPSGAAMNYDEERNRNFYPYPDLERNSNPNTPADPSI</sequence>
<dbReference type="Proteomes" id="UP000321456">
    <property type="component" value="Unassembled WGS sequence"/>
</dbReference>
<evidence type="ECO:0000313" key="3">
    <source>
        <dbReference type="Proteomes" id="UP000321456"/>
    </source>
</evidence>
<gene>
    <name evidence="2" type="ORF">FVB32_11440</name>
</gene>
<dbReference type="SUPFAM" id="SSF48452">
    <property type="entry name" value="TPR-like"/>
    <property type="match status" value="1"/>
</dbReference>
<accession>A0A5C8V1G6</accession>